<protein>
    <submittedName>
        <fullName evidence="1">Uncharacterized protein</fullName>
    </submittedName>
</protein>
<name>A0A557SY48_9ARCH</name>
<organism evidence="1 2">
    <name type="scientific">Candidatus Nitrosocosmicus arcticus</name>
    <dbReference type="NCBI Taxonomy" id="2035267"/>
    <lineage>
        <taxon>Archaea</taxon>
        <taxon>Nitrososphaerota</taxon>
        <taxon>Nitrososphaeria</taxon>
        <taxon>Nitrososphaerales</taxon>
        <taxon>Nitrososphaeraceae</taxon>
        <taxon>Candidatus Nitrosocosmicus</taxon>
    </lineage>
</organism>
<keyword evidence="2" id="KW-1185">Reference proteome</keyword>
<gene>
    <name evidence="1" type="ORF">NARC_30236</name>
</gene>
<accession>A0A557SY48</accession>
<sequence length="60" mass="6947">MKTVVMKPYLSYLPSDCDNQIIDSFIDCFLKHHKKSNKGFSEVTNDYSIDYTRLNIGAIK</sequence>
<evidence type="ECO:0000313" key="2">
    <source>
        <dbReference type="Proteomes" id="UP000315289"/>
    </source>
</evidence>
<comment type="caution">
    <text evidence="1">The sequence shown here is derived from an EMBL/GenBank/DDBJ whole genome shotgun (WGS) entry which is preliminary data.</text>
</comment>
<dbReference type="AlphaFoldDB" id="A0A557SY48"/>
<evidence type="ECO:0000313" key="1">
    <source>
        <dbReference type="EMBL" id="TVP41521.1"/>
    </source>
</evidence>
<dbReference type="EMBL" id="VOAH01000003">
    <property type="protein sequence ID" value="TVP41521.1"/>
    <property type="molecule type" value="Genomic_DNA"/>
</dbReference>
<reference evidence="1 2" key="1">
    <citation type="journal article" date="2019" name="Front. Microbiol.">
        <title>Ammonia Oxidation by the Arctic Terrestrial Thaumarchaeote Candidatus Nitrosocosmicus arcticus Is Stimulated by Increasing Temperatures.</title>
        <authorList>
            <person name="Alves R.J.E."/>
            <person name="Kerou M."/>
            <person name="Zappe A."/>
            <person name="Bittner R."/>
            <person name="Abby S.S."/>
            <person name="Schmidt H.A."/>
            <person name="Pfeifer K."/>
            <person name="Schleper C."/>
        </authorList>
    </citation>
    <scope>NUCLEOTIDE SEQUENCE [LARGE SCALE GENOMIC DNA]</scope>
    <source>
        <strain evidence="1 2">Kfb</strain>
    </source>
</reference>
<proteinExistence type="predicted"/>
<dbReference type="Proteomes" id="UP000315289">
    <property type="component" value="Unassembled WGS sequence"/>
</dbReference>